<organism evidence="4 5">
    <name type="scientific">Chiloscyllium punctatum</name>
    <name type="common">Brownbanded bambooshark</name>
    <name type="synonym">Hemiscyllium punctatum</name>
    <dbReference type="NCBI Taxonomy" id="137246"/>
    <lineage>
        <taxon>Eukaryota</taxon>
        <taxon>Metazoa</taxon>
        <taxon>Chordata</taxon>
        <taxon>Craniata</taxon>
        <taxon>Vertebrata</taxon>
        <taxon>Chondrichthyes</taxon>
        <taxon>Elasmobranchii</taxon>
        <taxon>Galeomorphii</taxon>
        <taxon>Galeoidea</taxon>
        <taxon>Orectolobiformes</taxon>
        <taxon>Hemiscylliidae</taxon>
        <taxon>Chiloscyllium</taxon>
    </lineage>
</organism>
<comment type="function">
    <text evidence="1">Destroys radicals which are normally produced within the cells and which are toxic to biological systems.</text>
</comment>
<dbReference type="OrthoDB" id="666972at2759"/>
<keyword evidence="1" id="KW-0186">Copper</keyword>
<keyword evidence="5" id="KW-1185">Reference proteome</keyword>
<keyword evidence="1" id="KW-0862">Zinc</keyword>
<dbReference type="PROSITE" id="PS00087">
    <property type="entry name" value="SOD_CU_ZN_1"/>
    <property type="match status" value="1"/>
</dbReference>
<gene>
    <name evidence="4" type="ORF">chiPu_0004817</name>
</gene>
<dbReference type="OMA" id="WDSCEST"/>
<comment type="similarity">
    <text evidence="1">Belongs to the Cu-Zn superoxide dismutase family.</text>
</comment>
<proteinExistence type="inferred from homology"/>
<evidence type="ECO:0000313" key="5">
    <source>
        <dbReference type="Proteomes" id="UP000287033"/>
    </source>
</evidence>
<feature type="domain" description="Superoxide dismutase copper/zinc binding" evidence="3">
    <location>
        <begin position="86"/>
        <end position="217"/>
    </location>
</feature>
<evidence type="ECO:0000313" key="4">
    <source>
        <dbReference type="EMBL" id="GCC26401.1"/>
    </source>
</evidence>
<dbReference type="PROSITE" id="PS00332">
    <property type="entry name" value="SOD_CU_ZN_2"/>
    <property type="match status" value="1"/>
</dbReference>
<comment type="cofactor">
    <cofactor evidence="1">
        <name>Zn(2+)</name>
        <dbReference type="ChEBI" id="CHEBI:29105"/>
    </cofactor>
    <text evidence="1">Binds 1 zinc ion per subunit.</text>
</comment>
<feature type="chain" id="PRO_5019317507" description="Superoxide dismutase [Cu-Zn]" evidence="2">
    <location>
        <begin position="26"/>
        <end position="232"/>
    </location>
</feature>
<dbReference type="InterPro" id="IPR024134">
    <property type="entry name" value="SOD_Cu/Zn_/chaperone"/>
</dbReference>
<reference evidence="4 5" key="1">
    <citation type="journal article" date="2018" name="Nat. Ecol. Evol.">
        <title>Shark genomes provide insights into elasmobranch evolution and the origin of vertebrates.</title>
        <authorList>
            <person name="Hara Y"/>
            <person name="Yamaguchi K"/>
            <person name="Onimaru K"/>
            <person name="Kadota M"/>
            <person name="Koyanagi M"/>
            <person name="Keeley SD"/>
            <person name="Tatsumi K"/>
            <person name="Tanaka K"/>
            <person name="Motone F"/>
            <person name="Kageyama Y"/>
            <person name="Nozu R"/>
            <person name="Adachi N"/>
            <person name="Nishimura O"/>
            <person name="Nakagawa R"/>
            <person name="Tanegashima C"/>
            <person name="Kiyatake I"/>
            <person name="Matsumoto R"/>
            <person name="Murakumo K"/>
            <person name="Nishida K"/>
            <person name="Terakita A"/>
            <person name="Kuratani S"/>
            <person name="Sato K"/>
            <person name="Hyodo S Kuraku.S."/>
        </authorList>
    </citation>
    <scope>NUCLEOTIDE SEQUENCE [LARGE SCALE GENOMIC DNA]</scope>
</reference>
<dbReference type="SUPFAM" id="SSF49329">
    <property type="entry name" value="Cu,Zn superoxide dismutase-like"/>
    <property type="match status" value="1"/>
</dbReference>
<dbReference type="PRINTS" id="PR00068">
    <property type="entry name" value="CUZNDISMTASE"/>
</dbReference>
<dbReference type="EMBL" id="BEZZ01000122">
    <property type="protein sequence ID" value="GCC26401.1"/>
    <property type="molecule type" value="Genomic_DNA"/>
</dbReference>
<dbReference type="InterPro" id="IPR001424">
    <property type="entry name" value="SOD_Cu_Zn_dom"/>
</dbReference>
<keyword evidence="1" id="KW-0479">Metal-binding</keyword>
<dbReference type="Gene3D" id="2.60.40.200">
    <property type="entry name" value="Superoxide dismutase, copper/zinc binding domain"/>
    <property type="match status" value="1"/>
</dbReference>
<dbReference type="EC" id="1.15.1.1" evidence="1"/>
<name>A0A401S7P6_CHIPU</name>
<dbReference type="InterPro" id="IPR036423">
    <property type="entry name" value="SOD-like_Cu/Zn_dom_sf"/>
</dbReference>
<comment type="caution">
    <text evidence="4">The sequence shown here is derived from an EMBL/GenBank/DDBJ whole genome shotgun (WGS) entry which is preliminary data.</text>
</comment>
<comment type="catalytic activity">
    <reaction evidence="1">
        <text>2 superoxide + 2 H(+) = H2O2 + O2</text>
        <dbReference type="Rhea" id="RHEA:20696"/>
        <dbReference type="ChEBI" id="CHEBI:15378"/>
        <dbReference type="ChEBI" id="CHEBI:15379"/>
        <dbReference type="ChEBI" id="CHEBI:16240"/>
        <dbReference type="ChEBI" id="CHEBI:18421"/>
        <dbReference type="EC" id="1.15.1.1"/>
    </reaction>
</comment>
<keyword evidence="1" id="KW-0560">Oxidoreductase</keyword>
<dbReference type="GO" id="GO:0004784">
    <property type="term" value="F:superoxide dismutase activity"/>
    <property type="evidence" value="ECO:0007669"/>
    <property type="project" value="UniProtKB-EC"/>
</dbReference>
<dbReference type="STRING" id="137246.A0A401S7P6"/>
<dbReference type="GO" id="GO:0005507">
    <property type="term" value="F:copper ion binding"/>
    <property type="evidence" value="ECO:0007669"/>
    <property type="project" value="InterPro"/>
</dbReference>
<protein>
    <recommendedName>
        <fullName evidence="1">Superoxide dismutase [Cu-Zn]</fullName>
        <ecNumber evidence="1">1.15.1.1</ecNumber>
    </recommendedName>
</protein>
<keyword evidence="2" id="KW-0732">Signal</keyword>
<evidence type="ECO:0000256" key="2">
    <source>
        <dbReference type="SAM" id="SignalP"/>
    </source>
</evidence>
<dbReference type="InterPro" id="IPR018152">
    <property type="entry name" value="SOD_Cu/Zn_BS"/>
</dbReference>
<dbReference type="Proteomes" id="UP000287033">
    <property type="component" value="Unassembled WGS sequence"/>
</dbReference>
<sequence>MKHLNGTGNLYSSGLQLLLLAGTLALQVPQALGYFNTKAIAGMSDHIKGTWLKLRPILSPRDLPGLFAVCHIQPSSDLRAGLPAISGYILFHQKSPDSSLDAYFELQGFPMDDTQSERAIHVHQFGDLSGGCGSTGPHFNPFGVNHPSHPGDFHNFKVKNGKIIKHLIHLKANLFGVHTILGRGVVVHQGKDDLGFGGNPASLQSGNSGTRLACCTIGLSKGDLWQQMVPKE</sequence>
<dbReference type="Pfam" id="PF00080">
    <property type="entry name" value="Sod_Cu"/>
    <property type="match status" value="1"/>
</dbReference>
<accession>A0A401S7P6</accession>
<evidence type="ECO:0000256" key="1">
    <source>
        <dbReference type="RuleBase" id="RU000393"/>
    </source>
</evidence>
<dbReference type="PANTHER" id="PTHR10003">
    <property type="entry name" value="SUPEROXIDE DISMUTASE CU-ZN -RELATED"/>
    <property type="match status" value="1"/>
</dbReference>
<feature type="signal peptide" evidence="2">
    <location>
        <begin position="1"/>
        <end position="25"/>
    </location>
</feature>
<dbReference type="AlphaFoldDB" id="A0A401S7P6"/>
<evidence type="ECO:0000259" key="3">
    <source>
        <dbReference type="Pfam" id="PF00080"/>
    </source>
</evidence>
<comment type="cofactor">
    <cofactor evidence="1">
        <name>Cu cation</name>
        <dbReference type="ChEBI" id="CHEBI:23378"/>
    </cofactor>
    <text evidence="1">Binds 1 copper ion per subunit.</text>
</comment>